<dbReference type="AlphaFoldDB" id="A0A3M6U4A0"/>
<comment type="caution">
    <text evidence="1">The sequence shown here is derived from an EMBL/GenBank/DDBJ whole genome shotgun (WGS) entry which is preliminary data.</text>
</comment>
<gene>
    <name evidence="1" type="ORF">pdam_00011001</name>
</gene>
<protein>
    <submittedName>
        <fullName evidence="1">Uncharacterized protein</fullName>
    </submittedName>
</protein>
<evidence type="ECO:0000313" key="2">
    <source>
        <dbReference type="Proteomes" id="UP000275408"/>
    </source>
</evidence>
<keyword evidence="2" id="KW-1185">Reference proteome</keyword>
<accession>A0A3M6U4A0</accession>
<organism evidence="1 2">
    <name type="scientific">Pocillopora damicornis</name>
    <name type="common">Cauliflower coral</name>
    <name type="synonym">Millepora damicornis</name>
    <dbReference type="NCBI Taxonomy" id="46731"/>
    <lineage>
        <taxon>Eukaryota</taxon>
        <taxon>Metazoa</taxon>
        <taxon>Cnidaria</taxon>
        <taxon>Anthozoa</taxon>
        <taxon>Hexacorallia</taxon>
        <taxon>Scleractinia</taxon>
        <taxon>Astrocoeniina</taxon>
        <taxon>Pocilloporidae</taxon>
        <taxon>Pocillopora</taxon>
    </lineage>
</organism>
<proteinExistence type="predicted"/>
<reference evidence="1 2" key="1">
    <citation type="journal article" date="2018" name="Sci. Rep.">
        <title>Comparative analysis of the Pocillopora damicornis genome highlights role of immune system in coral evolution.</title>
        <authorList>
            <person name="Cunning R."/>
            <person name="Bay R.A."/>
            <person name="Gillette P."/>
            <person name="Baker A.C."/>
            <person name="Traylor-Knowles N."/>
        </authorList>
    </citation>
    <scope>NUCLEOTIDE SEQUENCE [LARGE SCALE GENOMIC DNA]</scope>
    <source>
        <strain evidence="1">RSMAS</strain>
        <tissue evidence="1">Whole animal</tissue>
    </source>
</reference>
<sequence>MSDYTPKVSRARPTQNDALWAAFKDTSYDLLFNALGIGASASQGVLRGMLLCEKLEGTLAEFAALRDNSFDFQFDLADALAGVVEVAKKLAQSITVSNDLLIASQLMLGLFMAQDRLQSHAALYCD</sequence>
<dbReference type="Proteomes" id="UP000275408">
    <property type="component" value="Unassembled WGS sequence"/>
</dbReference>
<dbReference type="EMBL" id="RCHS01002278">
    <property type="protein sequence ID" value="RMX48427.1"/>
    <property type="molecule type" value="Genomic_DNA"/>
</dbReference>
<dbReference type="OrthoDB" id="5955502at2759"/>
<name>A0A3M6U4A0_POCDA</name>
<evidence type="ECO:0000313" key="1">
    <source>
        <dbReference type="EMBL" id="RMX48427.1"/>
    </source>
</evidence>